<dbReference type="InterPro" id="IPR020843">
    <property type="entry name" value="ER"/>
</dbReference>
<dbReference type="GO" id="GO:0070402">
    <property type="term" value="F:NADPH binding"/>
    <property type="evidence" value="ECO:0007669"/>
    <property type="project" value="TreeGrafter"/>
</dbReference>
<keyword evidence="2" id="KW-0560">Oxidoreductase</keyword>
<dbReference type="GO" id="GO:0044281">
    <property type="term" value="P:small molecule metabolic process"/>
    <property type="evidence" value="ECO:0007669"/>
    <property type="project" value="UniProtKB-ARBA"/>
</dbReference>
<dbReference type="EMBL" id="BAAADU010000002">
    <property type="protein sequence ID" value="GAA0656999.1"/>
    <property type="molecule type" value="Genomic_DNA"/>
</dbReference>
<dbReference type="Gene3D" id="3.40.50.720">
    <property type="entry name" value="NAD(P)-binding Rossmann-like Domain"/>
    <property type="match status" value="1"/>
</dbReference>
<name>A0AAV3T378_9EURY</name>
<dbReference type="InterPro" id="IPR002364">
    <property type="entry name" value="Quin_OxRdtase/zeta-crystal_CS"/>
</dbReference>
<dbReference type="RefSeq" id="WP_227259773.1">
    <property type="nucleotide sequence ID" value="NZ_BAAADU010000002.1"/>
</dbReference>
<gene>
    <name evidence="4" type="ORF">GCM10009019_21320</name>
</gene>
<reference evidence="4 5" key="1">
    <citation type="journal article" date="2019" name="Int. J. Syst. Evol. Microbiol.">
        <title>The Global Catalogue of Microorganisms (GCM) 10K type strain sequencing project: providing services to taxonomists for standard genome sequencing and annotation.</title>
        <authorList>
            <consortium name="The Broad Institute Genomics Platform"/>
            <consortium name="The Broad Institute Genome Sequencing Center for Infectious Disease"/>
            <person name="Wu L."/>
            <person name="Ma J."/>
        </authorList>
    </citation>
    <scope>NUCLEOTIDE SEQUENCE [LARGE SCALE GENOMIC DNA]</scope>
    <source>
        <strain evidence="4 5">JCM 16327</strain>
    </source>
</reference>
<evidence type="ECO:0000313" key="5">
    <source>
        <dbReference type="Proteomes" id="UP001500194"/>
    </source>
</evidence>
<comment type="caution">
    <text evidence="4">The sequence shown here is derived from an EMBL/GenBank/DDBJ whole genome shotgun (WGS) entry which is preliminary data.</text>
</comment>
<evidence type="ECO:0000256" key="1">
    <source>
        <dbReference type="ARBA" id="ARBA00022857"/>
    </source>
</evidence>
<organism evidence="4 5">
    <name type="scientific">Salarchaeum japonicum</name>
    <dbReference type="NCBI Taxonomy" id="555573"/>
    <lineage>
        <taxon>Archaea</taxon>
        <taxon>Methanobacteriati</taxon>
        <taxon>Methanobacteriota</taxon>
        <taxon>Stenosarchaea group</taxon>
        <taxon>Halobacteria</taxon>
        <taxon>Halobacteriales</taxon>
        <taxon>Halobacteriaceae</taxon>
    </lineage>
</organism>
<dbReference type="GO" id="GO:0016616">
    <property type="term" value="F:oxidoreductase activity, acting on the CH-OH group of donors, NAD or NADP as acceptor"/>
    <property type="evidence" value="ECO:0007669"/>
    <property type="project" value="UniProtKB-ARBA"/>
</dbReference>
<dbReference type="GeneID" id="68573189"/>
<evidence type="ECO:0000313" key="4">
    <source>
        <dbReference type="EMBL" id="GAA0656999.1"/>
    </source>
</evidence>
<dbReference type="PANTHER" id="PTHR48106">
    <property type="entry name" value="QUINONE OXIDOREDUCTASE PIG3-RELATED"/>
    <property type="match status" value="1"/>
</dbReference>
<accession>A0AAV3T378</accession>
<dbReference type="PROSITE" id="PS01162">
    <property type="entry name" value="QOR_ZETA_CRYSTAL"/>
    <property type="match status" value="1"/>
</dbReference>
<dbReference type="GO" id="GO:0008270">
    <property type="term" value="F:zinc ion binding"/>
    <property type="evidence" value="ECO:0007669"/>
    <property type="project" value="InterPro"/>
</dbReference>
<proteinExistence type="predicted"/>
<sequence length="323" mass="34056">MRAVRVNEFGDSSVISVEDRETPDPGPGEVRIDVEAVGVNFADVMQRRGHYQGGPTPPYTPGMEAAGVIDAVGEGVAREPGERVVAMTGENAYAEYVTANAMALFDVPESMSFAEAAGFPVQFLTAHHCLHEWGGLEADERVLVHAAAGGVGTAAVQLASDYGAEVFGTASTQAKRDLAQRLGCDHTIDYTETDFVEEIDDLTDGAGVDLVLDGIGGETSAKSVETLSHFGRVVAYGAASGTPGEIDTASLLFGNKSVIGFHLGQAMARDPERVYEAVPELSGMLADGELEVVVGQTFDLENAKEAHEALENRETQGKVVLEP</sequence>
<dbReference type="InterPro" id="IPR013149">
    <property type="entry name" value="ADH-like_C"/>
</dbReference>
<dbReference type="InterPro" id="IPR013154">
    <property type="entry name" value="ADH-like_N"/>
</dbReference>
<dbReference type="SUPFAM" id="SSF50129">
    <property type="entry name" value="GroES-like"/>
    <property type="match status" value="1"/>
</dbReference>
<dbReference type="SUPFAM" id="SSF51735">
    <property type="entry name" value="NAD(P)-binding Rossmann-fold domains"/>
    <property type="match status" value="1"/>
</dbReference>
<dbReference type="Pfam" id="PF08240">
    <property type="entry name" value="ADH_N"/>
    <property type="match status" value="1"/>
</dbReference>
<dbReference type="Pfam" id="PF00107">
    <property type="entry name" value="ADH_zinc_N"/>
    <property type="match status" value="1"/>
</dbReference>
<dbReference type="GO" id="GO:0016651">
    <property type="term" value="F:oxidoreductase activity, acting on NAD(P)H"/>
    <property type="evidence" value="ECO:0007669"/>
    <property type="project" value="TreeGrafter"/>
</dbReference>
<dbReference type="InterPro" id="IPR036291">
    <property type="entry name" value="NAD(P)-bd_dom_sf"/>
</dbReference>
<protein>
    <submittedName>
        <fullName evidence="4">NADPH:quinone oxidoreductase family protein</fullName>
    </submittedName>
</protein>
<keyword evidence="1" id="KW-0521">NADP</keyword>
<evidence type="ECO:0000256" key="2">
    <source>
        <dbReference type="ARBA" id="ARBA00023002"/>
    </source>
</evidence>
<dbReference type="Gene3D" id="3.90.180.10">
    <property type="entry name" value="Medium-chain alcohol dehydrogenases, catalytic domain"/>
    <property type="match status" value="1"/>
</dbReference>
<dbReference type="SMART" id="SM00829">
    <property type="entry name" value="PKS_ER"/>
    <property type="match status" value="1"/>
</dbReference>
<dbReference type="AlphaFoldDB" id="A0AAV3T378"/>
<dbReference type="CDD" id="cd08241">
    <property type="entry name" value="QOR1"/>
    <property type="match status" value="1"/>
</dbReference>
<keyword evidence="5" id="KW-1185">Reference proteome</keyword>
<evidence type="ECO:0000259" key="3">
    <source>
        <dbReference type="SMART" id="SM00829"/>
    </source>
</evidence>
<dbReference type="Proteomes" id="UP001500194">
    <property type="component" value="Unassembled WGS sequence"/>
</dbReference>
<feature type="domain" description="Enoyl reductase (ER)" evidence="3">
    <location>
        <begin position="10"/>
        <end position="321"/>
    </location>
</feature>
<dbReference type="InterPro" id="IPR011032">
    <property type="entry name" value="GroES-like_sf"/>
</dbReference>